<dbReference type="Proteomes" id="UP001219568">
    <property type="component" value="Unassembled WGS sequence"/>
</dbReference>
<dbReference type="Pfam" id="PF00501">
    <property type="entry name" value="AMP-binding"/>
    <property type="match status" value="1"/>
</dbReference>
<reference evidence="8" key="1">
    <citation type="journal article" date="2023" name="IMA Fungus">
        <title>Comparative genomic study of the Penicillium genus elucidates a diverse pangenome and 15 lateral gene transfer events.</title>
        <authorList>
            <person name="Petersen C."/>
            <person name="Sorensen T."/>
            <person name="Nielsen M.R."/>
            <person name="Sondergaard T.E."/>
            <person name="Sorensen J.L."/>
            <person name="Fitzpatrick D.A."/>
            <person name="Frisvad J.C."/>
            <person name="Nielsen K.L."/>
        </authorList>
    </citation>
    <scope>NUCLEOTIDE SEQUENCE</scope>
    <source>
        <strain evidence="8">IBT 15450</strain>
    </source>
</reference>
<dbReference type="InterPro" id="IPR045851">
    <property type="entry name" value="AMP-bd_C_sf"/>
</dbReference>
<evidence type="ECO:0000256" key="3">
    <source>
        <dbReference type="ARBA" id="ARBA00022598"/>
    </source>
</evidence>
<keyword evidence="9" id="KW-1185">Reference proteome</keyword>
<dbReference type="GO" id="GO:0016405">
    <property type="term" value="F:CoA-ligase activity"/>
    <property type="evidence" value="ECO:0007669"/>
    <property type="project" value="TreeGrafter"/>
</dbReference>
<sequence length="464" mass="51323">MGCSPSSPRHELDHFVSLVEPRLILTVASALSVVRDVCTNKGISWSQICLVDDQSVDHLVSFAQNQSYNPQATPPVRDEGVHFDLKDMVSFGESDWMRIYDEATARITPAAMFSTSGTSGLPKAAIRTHHTIISHHQTVHYDVPYPVTRLMALPMSHSFGDFWSNLFPIRYGHPLYVMPRFDLSTFLNVVHRYNITETYLVPAMVHILNQSTLPVRESLGSLFYIGVSGAPIDADSLQRCQKLLNPQACIGQLWGMTEVGVIFQNRYGDQRYPGSIGKLLENYDIRLVRLDDGTTIHGESTPGELYVRGPGIMLAYQGRDDGIDAQGWFRTGDIAYSEDEHYHIVGRTKELIKVRGYSVAPAEIEAVLLKDPRVHDTMVIGITLPDGSTEVPRAYVVCALGQARPTADEVSALALKNLASYKALDGGVIFVESLPRTGIGKPHRSKLSHLDAQRTKLAALLSPV</sequence>
<reference evidence="8" key="2">
    <citation type="submission" date="2023-01" db="EMBL/GenBank/DDBJ databases">
        <authorList>
            <person name="Petersen C."/>
        </authorList>
    </citation>
    <scope>NUCLEOTIDE SEQUENCE</scope>
    <source>
        <strain evidence="8">IBT 15450</strain>
    </source>
</reference>
<keyword evidence="5" id="KW-0067">ATP-binding</keyword>
<feature type="domain" description="AMP-binding enzyme C-terminal" evidence="7">
    <location>
        <begin position="363"/>
        <end position="441"/>
    </location>
</feature>
<evidence type="ECO:0000313" key="8">
    <source>
        <dbReference type="EMBL" id="KAJ6056919.1"/>
    </source>
</evidence>
<evidence type="ECO:0000256" key="1">
    <source>
        <dbReference type="ARBA" id="ARBA00005179"/>
    </source>
</evidence>
<dbReference type="InterPro" id="IPR042099">
    <property type="entry name" value="ANL_N_sf"/>
</dbReference>
<dbReference type="InterPro" id="IPR025110">
    <property type="entry name" value="AMP-bd_C"/>
</dbReference>
<dbReference type="SUPFAM" id="SSF56801">
    <property type="entry name" value="Acetyl-CoA synthetase-like"/>
    <property type="match status" value="1"/>
</dbReference>
<evidence type="ECO:0000259" key="7">
    <source>
        <dbReference type="Pfam" id="PF13193"/>
    </source>
</evidence>
<proteinExistence type="inferred from homology"/>
<evidence type="ECO:0000313" key="9">
    <source>
        <dbReference type="Proteomes" id="UP001219568"/>
    </source>
</evidence>
<gene>
    <name evidence="8" type="ORF">N7460_000193</name>
</gene>
<evidence type="ECO:0000256" key="2">
    <source>
        <dbReference type="ARBA" id="ARBA00006432"/>
    </source>
</evidence>
<dbReference type="InterPro" id="IPR000873">
    <property type="entry name" value="AMP-dep_synth/lig_dom"/>
</dbReference>
<dbReference type="AlphaFoldDB" id="A0AAD6NDX3"/>
<dbReference type="Pfam" id="PF13193">
    <property type="entry name" value="AMP-binding_C"/>
    <property type="match status" value="1"/>
</dbReference>
<dbReference type="GO" id="GO:0019748">
    <property type="term" value="P:secondary metabolic process"/>
    <property type="evidence" value="ECO:0007669"/>
    <property type="project" value="TreeGrafter"/>
</dbReference>
<dbReference type="EMBL" id="JAQJZL010000001">
    <property type="protein sequence ID" value="KAJ6056919.1"/>
    <property type="molecule type" value="Genomic_DNA"/>
</dbReference>
<comment type="pathway">
    <text evidence="1">Secondary metabolite biosynthesis.</text>
</comment>
<comment type="caution">
    <text evidence="8">The sequence shown here is derived from an EMBL/GenBank/DDBJ whole genome shotgun (WGS) entry which is preliminary data.</text>
</comment>
<keyword evidence="3" id="KW-0436">Ligase</keyword>
<keyword evidence="4" id="KW-0547">Nucleotide-binding</keyword>
<feature type="domain" description="AMP-dependent synthetase/ligase" evidence="6">
    <location>
        <begin position="3"/>
        <end position="316"/>
    </location>
</feature>
<dbReference type="Gene3D" id="3.30.300.30">
    <property type="match status" value="1"/>
</dbReference>
<evidence type="ECO:0000259" key="6">
    <source>
        <dbReference type="Pfam" id="PF00501"/>
    </source>
</evidence>
<accession>A0AAD6NDX3</accession>
<comment type="similarity">
    <text evidence="2">Belongs to the ATP-dependent AMP-binding enzyme family.</text>
</comment>
<organism evidence="8 9">
    <name type="scientific">Penicillium canescens</name>
    <dbReference type="NCBI Taxonomy" id="5083"/>
    <lineage>
        <taxon>Eukaryota</taxon>
        <taxon>Fungi</taxon>
        <taxon>Dikarya</taxon>
        <taxon>Ascomycota</taxon>
        <taxon>Pezizomycotina</taxon>
        <taxon>Eurotiomycetes</taxon>
        <taxon>Eurotiomycetidae</taxon>
        <taxon>Eurotiales</taxon>
        <taxon>Aspergillaceae</taxon>
        <taxon>Penicillium</taxon>
    </lineage>
</organism>
<evidence type="ECO:0000256" key="5">
    <source>
        <dbReference type="ARBA" id="ARBA00022840"/>
    </source>
</evidence>
<evidence type="ECO:0000256" key="4">
    <source>
        <dbReference type="ARBA" id="ARBA00022741"/>
    </source>
</evidence>
<protein>
    <submittedName>
        <fullName evidence="8">Adenylate-forming enzyme</fullName>
    </submittedName>
</protein>
<dbReference type="Gene3D" id="3.40.50.12780">
    <property type="entry name" value="N-terminal domain of ligase-like"/>
    <property type="match status" value="1"/>
</dbReference>
<dbReference type="PANTHER" id="PTHR24096">
    <property type="entry name" value="LONG-CHAIN-FATTY-ACID--COA LIGASE"/>
    <property type="match status" value="1"/>
</dbReference>
<dbReference type="PANTHER" id="PTHR24096:SF317">
    <property type="entry name" value="ADENYLATE-FORMING ENZYME AFEA"/>
    <property type="match status" value="1"/>
</dbReference>
<name>A0AAD6NDX3_PENCN</name>
<dbReference type="GO" id="GO:0005524">
    <property type="term" value="F:ATP binding"/>
    <property type="evidence" value="ECO:0007669"/>
    <property type="project" value="UniProtKB-KW"/>
</dbReference>